<dbReference type="Gene3D" id="1.10.10.10">
    <property type="entry name" value="Winged helix-like DNA-binding domain superfamily/Winged helix DNA-binding domain"/>
    <property type="match status" value="1"/>
</dbReference>
<evidence type="ECO:0000256" key="4">
    <source>
        <dbReference type="ARBA" id="ARBA00023163"/>
    </source>
</evidence>
<organism evidence="6">
    <name type="scientific">bioreactor metagenome</name>
    <dbReference type="NCBI Taxonomy" id="1076179"/>
    <lineage>
        <taxon>unclassified sequences</taxon>
        <taxon>metagenomes</taxon>
        <taxon>ecological metagenomes</taxon>
    </lineage>
</organism>
<keyword evidence="4" id="KW-0804">Transcription</keyword>
<name>A0A645EE75_9ZZZZ</name>
<keyword evidence="2" id="KW-0805">Transcription regulation</keyword>
<dbReference type="NCBIfam" id="NF040786">
    <property type="entry name" value="LysR_Sec_metab"/>
    <property type="match status" value="1"/>
</dbReference>
<reference evidence="6" key="1">
    <citation type="submission" date="2019-08" db="EMBL/GenBank/DDBJ databases">
        <authorList>
            <person name="Kucharzyk K."/>
            <person name="Murdoch R.W."/>
            <person name="Higgins S."/>
            <person name="Loffler F."/>
        </authorList>
    </citation>
    <scope>NUCLEOTIDE SEQUENCE</scope>
</reference>
<dbReference type="InterPro" id="IPR005119">
    <property type="entry name" value="LysR_subst-bd"/>
</dbReference>
<dbReference type="Pfam" id="PF03466">
    <property type="entry name" value="LysR_substrate"/>
    <property type="match status" value="1"/>
</dbReference>
<dbReference type="Pfam" id="PF00126">
    <property type="entry name" value="HTH_1"/>
    <property type="match status" value="1"/>
</dbReference>
<comment type="caution">
    <text evidence="6">The sequence shown here is derived from an EMBL/GenBank/DDBJ whole genome shotgun (WGS) entry which is preliminary data.</text>
</comment>
<sequence length="302" mass="33395">MDFRQLEAFSRVVETGSFSRAAEALGVSQPTVSAHVTALERELGLTLIARTTREAGLTEAGRLLFEYAGQMLALRRQAGETLHRFATDLSGTVVIAASTIPGRYFVPRLLTAFRKRHPDVKFDLRMTDSAGAVRQVTDREAEIGFCGTLPGGKYVAREFANDQLVLVAPNLPKYRVWREEGVSLRRAAQEPFVVREEGSGTRRETELFLRAMGVDPAGVNIAAQASSNEEVERLVEEGAGVAILSKSAAEEREKLLTLELPGIRIRRKLYLLRRKNSVLSPSAQVLYSFAEGFYLRSPELTP</sequence>
<dbReference type="InterPro" id="IPR036390">
    <property type="entry name" value="WH_DNA-bd_sf"/>
</dbReference>
<dbReference type="FunFam" id="1.10.10.10:FF:000001">
    <property type="entry name" value="LysR family transcriptional regulator"/>
    <property type="match status" value="1"/>
</dbReference>
<proteinExistence type="inferred from homology"/>
<dbReference type="InterPro" id="IPR036388">
    <property type="entry name" value="WH-like_DNA-bd_sf"/>
</dbReference>
<dbReference type="PANTHER" id="PTHR30126">
    <property type="entry name" value="HTH-TYPE TRANSCRIPTIONAL REGULATOR"/>
    <property type="match status" value="1"/>
</dbReference>
<dbReference type="GO" id="GO:0000976">
    <property type="term" value="F:transcription cis-regulatory region binding"/>
    <property type="evidence" value="ECO:0007669"/>
    <property type="project" value="TreeGrafter"/>
</dbReference>
<evidence type="ECO:0000256" key="3">
    <source>
        <dbReference type="ARBA" id="ARBA00023125"/>
    </source>
</evidence>
<feature type="domain" description="HTH lysR-type" evidence="5">
    <location>
        <begin position="1"/>
        <end position="58"/>
    </location>
</feature>
<dbReference type="PROSITE" id="PS50931">
    <property type="entry name" value="HTH_LYSR"/>
    <property type="match status" value="1"/>
</dbReference>
<comment type="similarity">
    <text evidence="1">Belongs to the LysR transcriptional regulatory family.</text>
</comment>
<evidence type="ECO:0000313" key="6">
    <source>
        <dbReference type="EMBL" id="MPN00308.1"/>
    </source>
</evidence>
<evidence type="ECO:0000256" key="1">
    <source>
        <dbReference type="ARBA" id="ARBA00009437"/>
    </source>
</evidence>
<evidence type="ECO:0000256" key="2">
    <source>
        <dbReference type="ARBA" id="ARBA00023015"/>
    </source>
</evidence>
<evidence type="ECO:0000259" key="5">
    <source>
        <dbReference type="PROSITE" id="PS50931"/>
    </source>
</evidence>
<dbReference type="SUPFAM" id="SSF53850">
    <property type="entry name" value="Periplasmic binding protein-like II"/>
    <property type="match status" value="1"/>
</dbReference>
<gene>
    <name evidence="6" type="primary">cmpR_19</name>
    <name evidence="6" type="ORF">SDC9_147502</name>
</gene>
<dbReference type="PANTHER" id="PTHR30126:SF40">
    <property type="entry name" value="HTH-TYPE TRANSCRIPTIONAL REGULATOR GLTR"/>
    <property type="match status" value="1"/>
</dbReference>
<dbReference type="SUPFAM" id="SSF46785">
    <property type="entry name" value="Winged helix' DNA-binding domain"/>
    <property type="match status" value="1"/>
</dbReference>
<dbReference type="PRINTS" id="PR00039">
    <property type="entry name" value="HTHLYSR"/>
</dbReference>
<dbReference type="EMBL" id="VSSQ01046337">
    <property type="protein sequence ID" value="MPN00308.1"/>
    <property type="molecule type" value="Genomic_DNA"/>
</dbReference>
<keyword evidence="3" id="KW-0238">DNA-binding</keyword>
<protein>
    <submittedName>
        <fullName evidence="6">HTH-type transcriptional activator CmpR</fullName>
    </submittedName>
</protein>
<dbReference type="Gene3D" id="3.40.190.290">
    <property type="match status" value="1"/>
</dbReference>
<dbReference type="GO" id="GO:0003700">
    <property type="term" value="F:DNA-binding transcription factor activity"/>
    <property type="evidence" value="ECO:0007669"/>
    <property type="project" value="InterPro"/>
</dbReference>
<dbReference type="InterPro" id="IPR000847">
    <property type="entry name" value="LysR_HTH_N"/>
</dbReference>
<accession>A0A645EE75</accession>
<dbReference type="AlphaFoldDB" id="A0A645EE75"/>
<dbReference type="InterPro" id="IPR047788">
    <property type="entry name" value="LysR-like_Sec_metab"/>
</dbReference>